<dbReference type="EMBL" id="GL349453">
    <property type="protein sequence ID" value="KNC49103.1"/>
    <property type="molecule type" value="Genomic_DNA"/>
</dbReference>
<dbReference type="RefSeq" id="XP_013758131.1">
    <property type="nucleotide sequence ID" value="XM_013902677.1"/>
</dbReference>
<feature type="transmembrane region" description="Helical" evidence="6">
    <location>
        <begin position="341"/>
        <end position="362"/>
    </location>
</feature>
<proteinExistence type="inferred from homology"/>
<keyword evidence="6" id="KW-0812">Transmembrane</keyword>
<name>A0A0L0DCR8_THETB</name>
<dbReference type="Proteomes" id="UP000054408">
    <property type="component" value="Unassembled WGS sequence"/>
</dbReference>
<dbReference type="PANTHER" id="PTHR10414">
    <property type="entry name" value="ETHANOLAMINEPHOSPHOTRANSFERASE"/>
    <property type="match status" value="1"/>
</dbReference>
<evidence type="ECO:0000256" key="2">
    <source>
        <dbReference type="ARBA" id="ARBA00010441"/>
    </source>
</evidence>
<evidence type="ECO:0000313" key="8">
    <source>
        <dbReference type="Proteomes" id="UP000054408"/>
    </source>
</evidence>
<dbReference type="InterPro" id="IPR048254">
    <property type="entry name" value="CDP_ALCOHOL_P_TRANSF_CS"/>
</dbReference>
<gene>
    <name evidence="7" type="ORF">AMSG_05072</name>
</gene>
<dbReference type="Pfam" id="PF01066">
    <property type="entry name" value="CDP-OH_P_transf"/>
    <property type="match status" value="1"/>
</dbReference>
<evidence type="ECO:0000256" key="3">
    <source>
        <dbReference type="ARBA" id="ARBA00022679"/>
    </source>
</evidence>
<dbReference type="PROSITE" id="PS00379">
    <property type="entry name" value="CDP_ALCOHOL_P_TRANSF"/>
    <property type="match status" value="1"/>
</dbReference>
<dbReference type="InterPro" id="IPR043130">
    <property type="entry name" value="CDP-OH_PTrfase_TM_dom"/>
</dbReference>
<feature type="transmembrane region" description="Helical" evidence="6">
    <location>
        <begin position="374"/>
        <end position="395"/>
    </location>
</feature>
<feature type="transmembrane region" description="Helical" evidence="6">
    <location>
        <begin position="82"/>
        <end position="99"/>
    </location>
</feature>
<feature type="transmembrane region" description="Helical" evidence="6">
    <location>
        <begin position="181"/>
        <end position="203"/>
    </location>
</feature>
<accession>A0A0L0DCR8</accession>
<feature type="transmembrane region" description="Helical" evidence="6">
    <location>
        <begin position="50"/>
        <end position="70"/>
    </location>
</feature>
<feature type="transmembrane region" description="Helical" evidence="6">
    <location>
        <begin position="315"/>
        <end position="334"/>
    </location>
</feature>
<feature type="transmembrane region" description="Helical" evidence="6">
    <location>
        <begin position="243"/>
        <end position="270"/>
    </location>
</feature>
<dbReference type="eggNOG" id="KOG2877">
    <property type="taxonomic scope" value="Eukaryota"/>
</dbReference>
<keyword evidence="4 6" id="KW-0472">Membrane</keyword>
<dbReference type="GeneID" id="25564561"/>
<evidence type="ECO:0000256" key="5">
    <source>
        <dbReference type="RuleBase" id="RU003750"/>
    </source>
</evidence>
<keyword evidence="6" id="KW-1133">Transmembrane helix</keyword>
<evidence type="ECO:0000256" key="1">
    <source>
        <dbReference type="ARBA" id="ARBA00004370"/>
    </source>
</evidence>
<dbReference type="GO" id="GO:0016020">
    <property type="term" value="C:membrane"/>
    <property type="evidence" value="ECO:0007669"/>
    <property type="project" value="UniProtKB-SubCell"/>
</dbReference>
<evidence type="ECO:0000256" key="4">
    <source>
        <dbReference type="ARBA" id="ARBA00023136"/>
    </source>
</evidence>
<feature type="transmembrane region" description="Helical" evidence="6">
    <location>
        <begin position="282"/>
        <end position="303"/>
    </location>
</feature>
<comment type="similarity">
    <text evidence="2 5">Belongs to the CDP-alcohol phosphatidyltransferase class-I family.</text>
</comment>
<dbReference type="GO" id="GO:0016780">
    <property type="term" value="F:phosphotransferase activity, for other substituted phosphate groups"/>
    <property type="evidence" value="ECO:0007669"/>
    <property type="project" value="InterPro"/>
</dbReference>
<feature type="transmembrane region" description="Helical" evidence="6">
    <location>
        <begin position="127"/>
        <end position="160"/>
    </location>
</feature>
<keyword evidence="3 5" id="KW-0808">Transferase</keyword>
<dbReference type="PANTHER" id="PTHR10414:SF37">
    <property type="entry name" value="BB IN A BOXCAR, ISOFORM C"/>
    <property type="match status" value="1"/>
</dbReference>
<sequence length="436" mass="46873">MVRRLSSHGLEAVSRYTGQVVSPQSGAGRVLGRWWRWVARQVPGSVPPNALTLLGGLAILCGYLPLAVFLPRLRNEDGLEPPAWALVATAVAVVVYQTLDAVDGMHARATHSASALGELLDHSVDSVAMIVVGLSFAACIQLGGSWLALGVNFGIYIKFFMAQWELKNTGREVVGHVNSSMGLSLAAAFFVWTAVTGTSWWTAPLELPLLPELGLAGGSLPLPLPTLLSAAPGLAPLVRRQHLVAAVALVWCAWATWCSSLQVWYAVLAADGAPRRARRWQTALAHLVPAGAAVGFSITWASWSPAGLLANHPRLFISLSGLLMSKLMSSMLVARLADQLFPVYHSMMLPLPFACFNSYAAYMSGRASLVPELGMLRTVFVVTLLVYAQFVGGVLDEMREHLNISLFGMNHACPVPTPPPPPPLTLCTDPRCPHRR</sequence>
<dbReference type="Gene3D" id="1.20.120.1760">
    <property type="match status" value="1"/>
</dbReference>
<dbReference type="OMA" id="SVYANCK"/>
<keyword evidence="8" id="KW-1185">Reference proteome</keyword>
<dbReference type="PIRSF" id="PIRSF015665">
    <property type="entry name" value="CHOPT"/>
    <property type="match status" value="1"/>
</dbReference>
<evidence type="ECO:0000256" key="6">
    <source>
        <dbReference type="SAM" id="Phobius"/>
    </source>
</evidence>
<dbReference type="GO" id="GO:0008654">
    <property type="term" value="P:phospholipid biosynthetic process"/>
    <property type="evidence" value="ECO:0007669"/>
    <property type="project" value="InterPro"/>
</dbReference>
<dbReference type="AlphaFoldDB" id="A0A0L0DCR8"/>
<dbReference type="OrthoDB" id="196717at2759"/>
<organism evidence="7 8">
    <name type="scientific">Thecamonas trahens ATCC 50062</name>
    <dbReference type="NCBI Taxonomy" id="461836"/>
    <lineage>
        <taxon>Eukaryota</taxon>
        <taxon>Apusozoa</taxon>
        <taxon>Apusomonadida</taxon>
        <taxon>Apusomonadidae</taxon>
        <taxon>Thecamonas</taxon>
    </lineage>
</organism>
<evidence type="ECO:0000313" key="7">
    <source>
        <dbReference type="EMBL" id="KNC49103.1"/>
    </source>
</evidence>
<dbReference type="InterPro" id="IPR000462">
    <property type="entry name" value="CDP-OH_P_trans"/>
</dbReference>
<comment type="subcellular location">
    <subcellularLocation>
        <location evidence="1">Membrane</location>
    </subcellularLocation>
</comment>
<dbReference type="STRING" id="461836.A0A0L0DCR8"/>
<protein>
    <submittedName>
        <fullName evidence="7">Aminoalcoholphosphotransferase</fullName>
    </submittedName>
</protein>
<reference evidence="7 8" key="1">
    <citation type="submission" date="2010-05" db="EMBL/GenBank/DDBJ databases">
        <title>The Genome Sequence of Thecamonas trahens ATCC 50062.</title>
        <authorList>
            <consortium name="The Broad Institute Genome Sequencing Platform"/>
            <person name="Russ C."/>
            <person name="Cuomo C."/>
            <person name="Shea T."/>
            <person name="Young S.K."/>
            <person name="Zeng Q."/>
            <person name="Koehrsen M."/>
            <person name="Haas B."/>
            <person name="Borodovsky M."/>
            <person name="Guigo R."/>
            <person name="Alvarado L."/>
            <person name="Berlin A."/>
            <person name="Bochicchio J."/>
            <person name="Borenstein D."/>
            <person name="Chapman S."/>
            <person name="Chen Z."/>
            <person name="Freedman E."/>
            <person name="Gellesch M."/>
            <person name="Goldberg J."/>
            <person name="Griggs A."/>
            <person name="Gujja S."/>
            <person name="Heilman E."/>
            <person name="Heiman D."/>
            <person name="Hepburn T."/>
            <person name="Howarth C."/>
            <person name="Jen D."/>
            <person name="Larson L."/>
            <person name="Mehta T."/>
            <person name="Park D."/>
            <person name="Pearson M."/>
            <person name="Roberts A."/>
            <person name="Saif S."/>
            <person name="Shenoy N."/>
            <person name="Sisk P."/>
            <person name="Stolte C."/>
            <person name="Sykes S."/>
            <person name="Thomson T."/>
            <person name="Walk T."/>
            <person name="White J."/>
            <person name="Yandava C."/>
            <person name="Burger G."/>
            <person name="Gray M.W."/>
            <person name="Holland P.W.H."/>
            <person name="King N."/>
            <person name="Lang F.B.F."/>
            <person name="Roger A.J."/>
            <person name="Ruiz-Trillo I."/>
            <person name="Lander E."/>
            <person name="Nusbaum C."/>
        </authorList>
    </citation>
    <scope>NUCLEOTIDE SEQUENCE [LARGE SCALE GENOMIC DNA]</scope>
    <source>
        <strain evidence="7 8">ATCC 50062</strain>
    </source>
</reference>
<dbReference type="InterPro" id="IPR014472">
    <property type="entry name" value="CHOPT"/>
</dbReference>